<organism evidence="1">
    <name type="scientific">Anguilla anguilla</name>
    <name type="common">European freshwater eel</name>
    <name type="synonym">Muraena anguilla</name>
    <dbReference type="NCBI Taxonomy" id="7936"/>
    <lineage>
        <taxon>Eukaryota</taxon>
        <taxon>Metazoa</taxon>
        <taxon>Chordata</taxon>
        <taxon>Craniata</taxon>
        <taxon>Vertebrata</taxon>
        <taxon>Euteleostomi</taxon>
        <taxon>Actinopterygii</taxon>
        <taxon>Neopterygii</taxon>
        <taxon>Teleostei</taxon>
        <taxon>Anguilliformes</taxon>
        <taxon>Anguillidae</taxon>
        <taxon>Anguilla</taxon>
    </lineage>
</organism>
<name>A0A0E9V4K3_ANGAN</name>
<dbReference type="AlphaFoldDB" id="A0A0E9V4K3"/>
<dbReference type="EMBL" id="GBXM01035610">
    <property type="protein sequence ID" value="JAH72967.1"/>
    <property type="molecule type" value="Transcribed_RNA"/>
</dbReference>
<reference evidence="1" key="2">
    <citation type="journal article" date="2015" name="Fish Shellfish Immunol.">
        <title>Early steps in the European eel (Anguilla anguilla)-Vibrio vulnificus interaction in the gills: Role of the RtxA13 toxin.</title>
        <authorList>
            <person name="Callol A."/>
            <person name="Pajuelo D."/>
            <person name="Ebbesson L."/>
            <person name="Teles M."/>
            <person name="MacKenzie S."/>
            <person name="Amaro C."/>
        </authorList>
    </citation>
    <scope>NUCLEOTIDE SEQUENCE</scope>
</reference>
<proteinExistence type="predicted"/>
<protein>
    <submittedName>
        <fullName evidence="1">Uncharacterized protein</fullName>
    </submittedName>
</protein>
<evidence type="ECO:0000313" key="1">
    <source>
        <dbReference type="EMBL" id="JAH72967.1"/>
    </source>
</evidence>
<accession>A0A0E9V4K3</accession>
<reference evidence="1" key="1">
    <citation type="submission" date="2014-11" db="EMBL/GenBank/DDBJ databases">
        <authorList>
            <person name="Amaro Gonzalez C."/>
        </authorList>
    </citation>
    <scope>NUCLEOTIDE SEQUENCE</scope>
</reference>
<sequence>MSTVKYLLLDRDMIELT</sequence>